<protein>
    <submittedName>
        <fullName evidence="2">Uncharacterized protein</fullName>
    </submittedName>
</protein>
<dbReference type="Proteomes" id="UP000005707">
    <property type="component" value="Unassembled WGS sequence"/>
</dbReference>
<dbReference type="OrthoDB" id="1955476at2"/>
<keyword evidence="1" id="KW-1133">Transmembrane helix</keyword>
<dbReference type="AlphaFoldDB" id="U2EC08"/>
<evidence type="ECO:0000313" key="3">
    <source>
        <dbReference type="Proteomes" id="UP000005707"/>
    </source>
</evidence>
<accession>U2EC08</accession>
<keyword evidence="1" id="KW-0472">Membrane</keyword>
<feature type="transmembrane region" description="Helical" evidence="1">
    <location>
        <begin position="12"/>
        <end position="33"/>
    </location>
</feature>
<dbReference type="eggNOG" id="ENOG50337A4">
    <property type="taxonomic scope" value="Bacteria"/>
</dbReference>
<comment type="caution">
    <text evidence="2">The sequence shown here is derived from an EMBL/GenBank/DDBJ whole genome shotgun (WGS) entry which is preliminary data.</text>
</comment>
<name>U2EC08_9MOLU</name>
<feature type="transmembrane region" description="Helical" evidence="1">
    <location>
        <begin position="53"/>
        <end position="76"/>
    </location>
</feature>
<feature type="transmembrane region" description="Helical" evidence="1">
    <location>
        <begin position="129"/>
        <end position="154"/>
    </location>
</feature>
<reference evidence="2 3" key="2">
    <citation type="journal article" date="2013" name="PLoS ONE">
        <title>INDIGO - INtegrated Data Warehouse of MIcrobial GenOmes with Examples from the Red Sea Extremophiles.</title>
        <authorList>
            <person name="Alam I."/>
            <person name="Antunes A."/>
            <person name="Kamau A.A."/>
            <person name="Ba Alawi W."/>
            <person name="Kalkatawi M."/>
            <person name="Stingl U."/>
            <person name="Bajic V.B."/>
        </authorList>
    </citation>
    <scope>NUCLEOTIDE SEQUENCE [LARGE SCALE GENOMIC DNA]</scope>
    <source>
        <strain evidence="2 3">SSD-17B</strain>
    </source>
</reference>
<evidence type="ECO:0000256" key="1">
    <source>
        <dbReference type="SAM" id="Phobius"/>
    </source>
</evidence>
<reference evidence="2 3" key="1">
    <citation type="journal article" date="2011" name="J. Bacteriol.">
        <title>Genome sequence of Haloplasma contractile, an unusual contractile bacterium from a deep-sea anoxic brine lake.</title>
        <authorList>
            <person name="Antunes A."/>
            <person name="Alam I."/>
            <person name="El Dorry H."/>
            <person name="Siam R."/>
            <person name="Robertson A."/>
            <person name="Bajic V.B."/>
            <person name="Stingl U."/>
        </authorList>
    </citation>
    <scope>NUCLEOTIDE SEQUENCE [LARGE SCALE GENOMIC DNA]</scope>
    <source>
        <strain evidence="2 3">SSD-17B</strain>
    </source>
</reference>
<keyword evidence="1" id="KW-0812">Transmembrane</keyword>
<dbReference type="RefSeq" id="WP_008825092.1">
    <property type="nucleotide sequence ID" value="NZ_AFNU02000004.1"/>
</dbReference>
<feature type="transmembrane region" description="Helical" evidence="1">
    <location>
        <begin position="96"/>
        <end position="117"/>
    </location>
</feature>
<evidence type="ECO:0000313" key="2">
    <source>
        <dbReference type="EMBL" id="ERJ12331.1"/>
    </source>
</evidence>
<organism evidence="2 3">
    <name type="scientific">Haloplasma contractile SSD-17B</name>
    <dbReference type="NCBI Taxonomy" id="1033810"/>
    <lineage>
        <taxon>Bacteria</taxon>
        <taxon>Bacillati</taxon>
        <taxon>Mycoplasmatota</taxon>
        <taxon>Mollicutes</taxon>
        <taxon>Haloplasmatales</taxon>
        <taxon>Haloplasmataceae</taxon>
        <taxon>Haloplasma</taxon>
    </lineage>
</organism>
<proteinExistence type="predicted"/>
<dbReference type="InParanoid" id="U2EC08"/>
<sequence length="163" mass="18216">MKIKNITEGAMLSSIAAIFQLIPIFISEIFIMLTTLSTVPIYLNARRGFKIGLISYIVTAFIVFIFSIHESIMFMLTNGLIGLMLGVTEQKFDRKIIIVTLTSFVLTGTLLVANYLLGIPVIGINLSSILLQVIIITAFSITYITVLYHVLIFIKNRLTKIIK</sequence>
<keyword evidence="3" id="KW-1185">Reference proteome</keyword>
<gene>
    <name evidence="2" type="ORF">HLPCO_001317</name>
</gene>
<dbReference type="EMBL" id="AFNU02000004">
    <property type="protein sequence ID" value="ERJ12331.1"/>
    <property type="molecule type" value="Genomic_DNA"/>
</dbReference>